<evidence type="ECO:0000256" key="1">
    <source>
        <dbReference type="SAM" id="Phobius"/>
    </source>
</evidence>
<evidence type="ECO:0000313" key="3">
    <source>
        <dbReference type="Proteomes" id="UP000250157"/>
    </source>
</evidence>
<reference evidence="2 3" key="1">
    <citation type="submission" date="2018-02" db="EMBL/GenBank/DDBJ databases">
        <title>Full genome sequencing of a novel polyvalent bacteriophage as one of T4-Family member.</title>
        <authorList>
            <person name="Kawasaki T."/>
            <person name="Saad A.M."/>
            <person name="Yamada T."/>
        </authorList>
    </citation>
    <scope>NUCLEOTIDE SEQUENCE [LARGE SCALE GENOMIC DNA]</scope>
    <source>
        <strain evidence="2 3">EcS1</strain>
    </source>
</reference>
<keyword evidence="1" id="KW-0472">Membrane</keyword>
<accession>A0A2Z5ZCH5</accession>
<keyword evidence="1" id="KW-0812">Transmembrane</keyword>
<name>A0A2Z5ZCH5_9CAUD</name>
<protein>
    <recommendedName>
        <fullName evidence="4">Transmembrane protein</fullName>
    </recommendedName>
</protein>
<dbReference type="EMBL" id="LC371242">
    <property type="protein sequence ID" value="BBC78141.1"/>
    <property type="molecule type" value="Genomic_DNA"/>
</dbReference>
<dbReference type="GeneID" id="65108280"/>
<sequence length="68" mass="8039">MTPIIMALIFLGVCVYLGTGFYFMCLSAWALGMPDHMCREWHQKLKRNLLTLSMMFFWPGWMIYIVVN</sequence>
<dbReference type="KEGG" id="vg:65108280"/>
<feature type="transmembrane region" description="Helical" evidence="1">
    <location>
        <begin position="49"/>
        <end position="67"/>
    </location>
</feature>
<keyword evidence="1" id="KW-1133">Transmembrane helix</keyword>
<feature type="transmembrane region" description="Helical" evidence="1">
    <location>
        <begin position="6"/>
        <end position="29"/>
    </location>
</feature>
<proteinExistence type="predicted"/>
<dbReference type="Proteomes" id="UP000250157">
    <property type="component" value="Segment"/>
</dbReference>
<evidence type="ECO:0000313" key="2">
    <source>
        <dbReference type="EMBL" id="BBC78141.1"/>
    </source>
</evidence>
<dbReference type="RefSeq" id="YP_010090788.1">
    <property type="nucleotide sequence ID" value="NC_055721.1"/>
</dbReference>
<evidence type="ECO:0008006" key="4">
    <source>
        <dbReference type="Google" id="ProtNLM"/>
    </source>
</evidence>
<keyword evidence="3" id="KW-1185">Reference proteome</keyword>
<organism evidence="2 3">
    <name type="scientific">Escherichia phage EcS1</name>
    <dbReference type="NCBI Taxonomy" id="2083276"/>
    <lineage>
        <taxon>Viruses</taxon>
        <taxon>Duplodnaviria</taxon>
        <taxon>Heunggongvirae</taxon>
        <taxon>Uroviricota</taxon>
        <taxon>Caudoviricetes</taxon>
        <taxon>Pantevenvirales</taxon>
        <taxon>Straboviridae</taxon>
        <taxon>Tevenvirinae</taxon>
        <taxon>Kagamiyamavirus</taxon>
        <taxon>Kagamiyamavirus ecs1</taxon>
    </lineage>
</organism>